<keyword evidence="3" id="KW-1185">Reference proteome</keyword>
<feature type="compositionally biased region" description="Polar residues" evidence="1">
    <location>
        <begin position="13"/>
        <end position="40"/>
    </location>
</feature>
<sequence>MKYSRRSRSSRRNTFSPRQLSPTYSSILSRSVSPYSNYSDSPGVLSSRSVSRSCSRSRSPEGLSYITSTQRKNRSRSRSPRWSRSRSRSRRRRRRSRSISPRWRRSRSRSRRRRRRSRSISRRWSHRKSRSPRFSRSRSRSPRFSRSRSRSPRRRSKIKRRRFRGRGRTRRRRPGKRSRSRSVTPHRRSHSKSRSPHRSKMNATVVDIDQNVSEFFFANASTDEHIQAQNQNRSRYIACMSLLHLKGVELRQQVRVRALAASWARNDFKMSTEFICDRDRYGMVEILKALQIVDSGRLIRQGEKTLKRLQTARGKVSRHKIDKLKCKINSMRKLQPKKGSASGSICKNVRKWTKTLSKEELERYALHLPKKPWKKLADICHFNPVEDFPNLPWFLSYCFGQSAPCGTVVHTCEDLNEKNINDKLKTCDIPYAHSRKFKKYLNVESKIKIATSEPRLDTVLWYYEDIECRQVDEIIMQRLDTGDTSDLPIGKMMDRLITLKELARGFRCGRRATGKYKIPFMKTLLSLAESKLQNVKLKLDSPVVVLGDRSGSMDIAVRTSSVITGILCSICSADLVVFNHNCKRPKKVPENVDEALKLAMKTEASGSTNPSSALMPFYKQKRVVKTFIIVTDEGENVGNFADLFEKYHNEVFPARLVFVSFLDQHEKGYMCTQLKKKGFNPLQFVLDARRPDLTKLEKLFGILASESKSFTEELSILQSKITGHIHDGDL</sequence>
<dbReference type="Proteomes" id="UP000242188">
    <property type="component" value="Unassembled WGS sequence"/>
</dbReference>
<dbReference type="EMBL" id="NEDP02005240">
    <property type="protein sequence ID" value="OWF42654.1"/>
    <property type="molecule type" value="Genomic_DNA"/>
</dbReference>
<dbReference type="InterPro" id="IPR036465">
    <property type="entry name" value="vWFA_dom_sf"/>
</dbReference>
<organism evidence="2 3">
    <name type="scientific">Mizuhopecten yessoensis</name>
    <name type="common">Japanese scallop</name>
    <name type="synonym">Patinopecten yessoensis</name>
    <dbReference type="NCBI Taxonomy" id="6573"/>
    <lineage>
        <taxon>Eukaryota</taxon>
        <taxon>Metazoa</taxon>
        <taxon>Spiralia</taxon>
        <taxon>Lophotrochozoa</taxon>
        <taxon>Mollusca</taxon>
        <taxon>Bivalvia</taxon>
        <taxon>Autobranchia</taxon>
        <taxon>Pteriomorphia</taxon>
        <taxon>Pectinida</taxon>
        <taxon>Pectinoidea</taxon>
        <taxon>Pectinidae</taxon>
        <taxon>Mizuhopecten</taxon>
    </lineage>
</organism>
<protein>
    <submittedName>
        <fullName evidence="2">Serine/arginine repetitive matrix protein 2</fullName>
    </submittedName>
</protein>
<accession>A0A210Q1N3</accession>
<feature type="region of interest" description="Disordered" evidence="1">
    <location>
        <begin position="1"/>
        <end position="202"/>
    </location>
</feature>
<dbReference type="Gene3D" id="3.40.50.410">
    <property type="entry name" value="von Willebrand factor, type A domain"/>
    <property type="match status" value="1"/>
</dbReference>
<feature type="compositionally biased region" description="Low complexity" evidence="1">
    <location>
        <begin position="46"/>
        <end position="57"/>
    </location>
</feature>
<name>A0A210Q1N3_MIZYE</name>
<feature type="compositionally biased region" description="Basic residues" evidence="1">
    <location>
        <begin position="1"/>
        <end position="11"/>
    </location>
</feature>
<proteinExistence type="predicted"/>
<evidence type="ECO:0000313" key="2">
    <source>
        <dbReference type="EMBL" id="OWF42654.1"/>
    </source>
</evidence>
<dbReference type="AlphaFoldDB" id="A0A210Q1N3"/>
<feature type="compositionally biased region" description="Basic residues" evidence="1">
    <location>
        <begin position="71"/>
        <end position="200"/>
    </location>
</feature>
<comment type="caution">
    <text evidence="2">The sequence shown here is derived from an EMBL/GenBank/DDBJ whole genome shotgun (WGS) entry which is preliminary data.</text>
</comment>
<evidence type="ECO:0000313" key="3">
    <source>
        <dbReference type="Proteomes" id="UP000242188"/>
    </source>
</evidence>
<dbReference type="STRING" id="6573.A0A210Q1N3"/>
<dbReference type="SUPFAM" id="SSF53300">
    <property type="entry name" value="vWA-like"/>
    <property type="match status" value="1"/>
</dbReference>
<gene>
    <name evidence="2" type="ORF">KP79_PYT04852</name>
</gene>
<dbReference type="OrthoDB" id="301415at2759"/>
<reference evidence="2 3" key="1">
    <citation type="journal article" date="2017" name="Nat. Ecol. Evol.">
        <title>Scallop genome provides insights into evolution of bilaterian karyotype and development.</title>
        <authorList>
            <person name="Wang S."/>
            <person name="Zhang J."/>
            <person name="Jiao W."/>
            <person name="Li J."/>
            <person name="Xun X."/>
            <person name="Sun Y."/>
            <person name="Guo X."/>
            <person name="Huan P."/>
            <person name="Dong B."/>
            <person name="Zhang L."/>
            <person name="Hu X."/>
            <person name="Sun X."/>
            <person name="Wang J."/>
            <person name="Zhao C."/>
            <person name="Wang Y."/>
            <person name="Wang D."/>
            <person name="Huang X."/>
            <person name="Wang R."/>
            <person name="Lv J."/>
            <person name="Li Y."/>
            <person name="Zhang Z."/>
            <person name="Liu B."/>
            <person name="Lu W."/>
            <person name="Hui Y."/>
            <person name="Liang J."/>
            <person name="Zhou Z."/>
            <person name="Hou R."/>
            <person name="Li X."/>
            <person name="Liu Y."/>
            <person name="Li H."/>
            <person name="Ning X."/>
            <person name="Lin Y."/>
            <person name="Zhao L."/>
            <person name="Xing Q."/>
            <person name="Dou J."/>
            <person name="Li Y."/>
            <person name="Mao J."/>
            <person name="Guo H."/>
            <person name="Dou H."/>
            <person name="Li T."/>
            <person name="Mu C."/>
            <person name="Jiang W."/>
            <person name="Fu Q."/>
            <person name="Fu X."/>
            <person name="Miao Y."/>
            <person name="Liu J."/>
            <person name="Yu Q."/>
            <person name="Li R."/>
            <person name="Liao H."/>
            <person name="Li X."/>
            <person name="Kong Y."/>
            <person name="Jiang Z."/>
            <person name="Chourrout D."/>
            <person name="Li R."/>
            <person name="Bao Z."/>
        </authorList>
    </citation>
    <scope>NUCLEOTIDE SEQUENCE [LARGE SCALE GENOMIC DNA]</scope>
    <source>
        <strain evidence="2 3">PY_sf001</strain>
    </source>
</reference>
<evidence type="ECO:0000256" key="1">
    <source>
        <dbReference type="SAM" id="MobiDB-lite"/>
    </source>
</evidence>